<proteinExistence type="predicted"/>
<reference evidence="1" key="1">
    <citation type="journal article" date="2021" name="Proc. Natl. Acad. Sci. U.S.A.">
        <title>A Catalog of Tens of Thousands of Viruses from Human Metagenomes Reveals Hidden Associations with Chronic Diseases.</title>
        <authorList>
            <person name="Tisza M.J."/>
            <person name="Buck C.B."/>
        </authorList>
    </citation>
    <scope>NUCLEOTIDE SEQUENCE</scope>
    <source>
        <strain evidence="1">CtRTx18</strain>
    </source>
</reference>
<dbReference type="EMBL" id="BK035340">
    <property type="protein sequence ID" value="DAG94409.1"/>
    <property type="molecule type" value="Genomic_DNA"/>
</dbReference>
<protein>
    <submittedName>
        <fullName evidence="1">Uncharacterized protein</fullName>
    </submittedName>
</protein>
<evidence type="ECO:0000313" key="1">
    <source>
        <dbReference type="EMBL" id="DAG94409.1"/>
    </source>
</evidence>
<accession>A0A8S5VPK2</accession>
<name>A0A8S5VPK2_9CAUD</name>
<sequence>MLVPPAHSKIKFKRCEQWSGKNTTPTTADQLENEVLRGTMTTP</sequence>
<organism evidence="1">
    <name type="scientific">Ackermannviridae sp</name>
    <dbReference type="NCBI Taxonomy" id="2831612"/>
    <lineage>
        <taxon>Viruses</taxon>
        <taxon>Duplodnaviria</taxon>
        <taxon>Heunggongvirae</taxon>
        <taxon>Uroviricota</taxon>
        <taxon>Caudoviricetes</taxon>
        <taxon>Pantevenvirales</taxon>
        <taxon>Ackermannviridae</taxon>
    </lineage>
</organism>